<dbReference type="Pfam" id="PF11706">
    <property type="entry name" value="zf-CGNR"/>
    <property type="match status" value="1"/>
</dbReference>
<dbReference type="InterPro" id="IPR010852">
    <property type="entry name" value="ABATE"/>
</dbReference>
<dbReference type="Pfam" id="PF07336">
    <property type="entry name" value="ABATE"/>
    <property type="match status" value="1"/>
</dbReference>
<dbReference type="EMBL" id="CP089984">
    <property type="protein sequence ID" value="WXB15582.1"/>
    <property type="molecule type" value="Genomic_DNA"/>
</dbReference>
<gene>
    <name evidence="2" type="ORF">LZC94_48170</name>
</gene>
<dbReference type="SUPFAM" id="SSF160904">
    <property type="entry name" value="Jann2411-like"/>
    <property type="match status" value="1"/>
</dbReference>
<accession>A0ABZ2M2F8</accession>
<dbReference type="InterPro" id="IPR021005">
    <property type="entry name" value="Znf_CGNR"/>
</dbReference>
<name>A0ABZ2M2F8_9BACT</name>
<sequence>MAKEMPPAAQRRTKADFRFMGARLCFAFAATLGDRGKAEAFERMVRPADLARWCVESGCIDTPPTCTDDDLVRAKELREAIQRVGEALANRTPTDPRDVAIINRAAAKPPLAPALAPDATAVRWLGDELDAVLSLVARDLITLCASPLRERVHLCENPACVAPFVDASRAGERRWCSMNTCGALSKKRGYRARLRASAD</sequence>
<dbReference type="Gene3D" id="1.10.3300.10">
    <property type="entry name" value="Jann2411-like domain"/>
    <property type="match status" value="1"/>
</dbReference>
<protein>
    <submittedName>
        <fullName evidence="2">CGNR zinc finger domain-containing protein</fullName>
    </submittedName>
</protein>
<dbReference type="PANTHER" id="PTHR35525">
    <property type="entry name" value="BLL6575 PROTEIN"/>
    <property type="match status" value="1"/>
</dbReference>
<evidence type="ECO:0000313" key="2">
    <source>
        <dbReference type="EMBL" id="WXB15582.1"/>
    </source>
</evidence>
<reference evidence="2 3" key="1">
    <citation type="submission" date="2021-12" db="EMBL/GenBank/DDBJ databases">
        <title>Discovery of the Pendulisporaceae a myxobacterial family with distinct sporulation behavior and unique specialized metabolism.</title>
        <authorList>
            <person name="Garcia R."/>
            <person name="Popoff A."/>
            <person name="Bader C.D."/>
            <person name="Loehr J."/>
            <person name="Walesch S."/>
            <person name="Walt C."/>
            <person name="Boldt J."/>
            <person name="Bunk B."/>
            <person name="Haeckl F.J.F.P.J."/>
            <person name="Gunesch A.P."/>
            <person name="Birkelbach J."/>
            <person name="Nuebel U."/>
            <person name="Pietschmann T."/>
            <person name="Bach T."/>
            <person name="Mueller R."/>
        </authorList>
    </citation>
    <scope>NUCLEOTIDE SEQUENCE [LARGE SCALE GENOMIC DNA]</scope>
    <source>
        <strain evidence="2 3">MSr11954</strain>
    </source>
</reference>
<proteinExistence type="predicted"/>
<dbReference type="InterPro" id="IPR023286">
    <property type="entry name" value="ABATE_dom_sf"/>
</dbReference>
<dbReference type="Proteomes" id="UP001370348">
    <property type="component" value="Chromosome"/>
</dbReference>
<feature type="domain" description="Zinc finger CGNR" evidence="1">
    <location>
        <begin position="151"/>
        <end position="193"/>
    </location>
</feature>
<evidence type="ECO:0000313" key="3">
    <source>
        <dbReference type="Proteomes" id="UP001370348"/>
    </source>
</evidence>
<evidence type="ECO:0000259" key="1">
    <source>
        <dbReference type="Pfam" id="PF11706"/>
    </source>
</evidence>
<dbReference type="RefSeq" id="WP_394825215.1">
    <property type="nucleotide sequence ID" value="NZ_CP089984.1"/>
</dbReference>
<organism evidence="2 3">
    <name type="scientific">Pendulispora albinea</name>
    <dbReference type="NCBI Taxonomy" id="2741071"/>
    <lineage>
        <taxon>Bacteria</taxon>
        <taxon>Pseudomonadati</taxon>
        <taxon>Myxococcota</taxon>
        <taxon>Myxococcia</taxon>
        <taxon>Myxococcales</taxon>
        <taxon>Sorangiineae</taxon>
        <taxon>Pendulisporaceae</taxon>
        <taxon>Pendulispora</taxon>
    </lineage>
</organism>
<dbReference type="PANTHER" id="PTHR35525:SF3">
    <property type="entry name" value="BLL6575 PROTEIN"/>
    <property type="match status" value="1"/>
</dbReference>
<keyword evidence="3" id="KW-1185">Reference proteome</keyword>